<sequence>MAVQILSDLHLEAPKAYDTFEIVPKAPYLALLGDIGNVAAHKDDLLGFLTRQLVLVFFVPGNHEAYDSNWPDTLGILRAFQEDVRKDGSVGEFVLLDRIAFRLPSSNVVMLGCRLFSYVPHESRMAVSFGLNDFYQTSGWDVDAHNDAHRRELEWLNTQVADLEDSDVKIMILTHWTPTRDPRSIEPRHFGSPVTSAFSTGLSGEKCFKSDKVKREDGAGLLRLVSNQRGYYFAQSNGFDGEKTIDHEMYPGQRVPEVAHQGLQKDLTQTEGVILTLGA</sequence>
<dbReference type="Pfam" id="PF00149">
    <property type="entry name" value="Metallophos"/>
    <property type="match status" value="1"/>
</dbReference>
<organism evidence="2 3">
    <name type="scientific">Achaetomium macrosporum</name>
    <dbReference type="NCBI Taxonomy" id="79813"/>
    <lineage>
        <taxon>Eukaryota</taxon>
        <taxon>Fungi</taxon>
        <taxon>Dikarya</taxon>
        <taxon>Ascomycota</taxon>
        <taxon>Pezizomycotina</taxon>
        <taxon>Sordariomycetes</taxon>
        <taxon>Sordariomycetidae</taxon>
        <taxon>Sordariales</taxon>
        <taxon>Chaetomiaceae</taxon>
        <taxon>Achaetomium</taxon>
    </lineage>
</organism>
<evidence type="ECO:0000313" key="2">
    <source>
        <dbReference type="EMBL" id="KAK4242510.1"/>
    </source>
</evidence>
<dbReference type="EMBL" id="MU860007">
    <property type="protein sequence ID" value="KAK4242510.1"/>
    <property type="molecule type" value="Genomic_DNA"/>
</dbReference>
<evidence type="ECO:0000313" key="3">
    <source>
        <dbReference type="Proteomes" id="UP001303760"/>
    </source>
</evidence>
<reference evidence="2" key="1">
    <citation type="journal article" date="2023" name="Mol. Phylogenet. Evol.">
        <title>Genome-scale phylogeny and comparative genomics of the fungal order Sordariales.</title>
        <authorList>
            <person name="Hensen N."/>
            <person name="Bonometti L."/>
            <person name="Westerberg I."/>
            <person name="Brannstrom I.O."/>
            <person name="Guillou S."/>
            <person name="Cros-Aarteil S."/>
            <person name="Calhoun S."/>
            <person name="Haridas S."/>
            <person name="Kuo A."/>
            <person name="Mondo S."/>
            <person name="Pangilinan J."/>
            <person name="Riley R."/>
            <person name="LaButti K."/>
            <person name="Andreopoulos B."/>
            <person name="Lipzen A."/>
            <person name="Chen C."/>
            <person name="Yan M."/>
            <person name="Daum C."/>
            <person name="Ng V."/>
            <person name="Clum A."/>
            <person name="Steindorff A."/>
            <person name="Ohm R.A."/>
            <person name="Martin F."/>
            <person name="Silar P."/>
            <person name="Natvig D.O."/>
            <person name="Lalanne C."/>
            <person name="Gautier V."/>
            <person name="Ament-Velasquez S.L."/>
            <person name="Kruys A."/>
            <person name="Hutchinson M.I."/>
            <person name="Powell A.J."/>
            <person name="Barry K."/>
            <person name="Miller A.N."/>
            <person name="Grigoriev I.V."/>
            <person name="Debuchy R."/>
            <person name="Gladieux P."/>
            <person name="Hiltunen Thoren M."/>
            <person name="Johannesson H."/>
        </authorList>
    </citation>
    <scope>NUCLEOTIDE SEQUENCE</scope>
    <source>
        <strain evidence="2">CBS 532.94</strain>
    </source>
</reference>
<name>A0AAN7HHQ3_9PEZI</name>
<dbReference type="SUPFAM" id="SSF56300">
    <property type="entry name" value="Metallo-dependent phosphatases"/>
    <property type="match status" value="1"/>
</dbReference>
<evidence type="ECO:0000259" key="1">
    <source>
        <dbReference type="Pfam" id="PF00149"/>
    </source>
</evidence>
<dbReference type="PANTHER" id="PTHR37844">
    <property type="entry name" value="SER/THR PROTEIN PHOSPHATASE SUPERFAMILY (AFU_ORTHOLOGUE AFUA_1G14840)"/>
    <property type="match status" value="1"/>
</dbReference>
<keyword evidence="3" id="KW-1185">Reference proteome</keyword>
<dbReference type="InterPro" id="IPR029052">
    <property type="entry name" value="Metallo-depent_PP-like"/>
</dbReference>
<dbReference type="AlphaFoldDB" id="A0AAN7HHQ3"/>
<proteinExistence type="predicted"/>
<comment type="caution">
    <text evidence="2">The sequence shown here is derived from an EMBL/GenBank/DDBJ whole genome shotgun (WGS) entry which is preliminary data.</text>
</comment>
<dbReference type="PANTHER" id="PTHR37844:SF2">
    <property type="entry name" value="SER_THR PROTEIN PHOSPHATASE SUPERFAMILY (AFU_ORTHOLOGUE AFUA_1G14840)"/>
    <property type="match status" value="1"/>
</dbReference>
<accession>A0AAN7HHQ3</accession>
<feature type="domain" description="Calcineurin-like phosphoesterase" evidence="1">
    <location>
        <begin position="5"/>
        <end position="195"/>
    </location>
</feature>
<gene>
    <name evidence="2" type="ORF">C8A03DRAFT_40164</name>
</gene>
<dbReference type="GO" id="GO:0016787">
    <property type="term" value="F:hydrolase activity"/>
    <property type="evidence" value="ECO:0007669"/>
    <property type="project" value="InterPro"/>
</dbReference>
<protein>
    <recommendedName>
        <fullName evidence="1">Calcineurin-like phosphoesterase domain-containing protein</fullName>
    </recommendedName>
</protein>
<dbReference type="InterPro" id="IPR004843">
    <property type="entry name" value="Calcineurin-like_PHP"/>
</dbReference>
<dbReference type="Proteomes" id="UP001303760">
    <property type="component" value="Unassembled WGS sequence"/>
</dbReference>
<reference evidence="2" key="2">
    <citation type="submission" date="2023-05" db="EMBL/GenBank/DDBJ databases">
        <authorList>
            <consortium name="Lawrence Berkeley National Laboratory"/>
            <person name="Steindorff A."/>
            <person name="Hensen N."/>
            <person name="Bonometti L."/>
            <person name="Westerberg I."/>
            <person name="Brannstrom I.O."/>
            <person name="Guillou S."/>
            <person name="Cros-Aarteil S."/>
            <person name="Calhoun S."/>
            <person name="Haridas S."/>
            <person name="Kuo A."/>
            <person name="Mondo S."/>
            <person name="Pangilinan J."/>
            <person name="Riley R."/>
            <person name="Labutti K."/>
            <person name="Andreopoulos B."/>
            <person name="Lipzen A."/>
            <person name="Chen C."/>
            <person name="Yanf M."/>
            <person name="Daum C."/>
            <person name="Ng V."/>
            <person name="Clum A."/>
            <person name="Ohm R."/>
            <person name="Martin F."/>
            <person name="Silar P."/>
            <person name="Natvig D."/>
            <person name="Lalanne C."/>
            <person name="Gautier V."/>
            <person name="Ament-Velasquez S.L."/>
            <person name="Kruys A."/>
            <person name="Hutchinson M.I."/>
            <person name="Powell A.J."/>
            <person name="Barry K."/>
            <person name="Miller A.N."/>
            <person name="Grigoriev I.V."/>
            <person name="Debuchy R."/>
            <person name="Gladieux P."/>
            <person name="Thoren M.H."/>
            <person name="Johannesson H."/>
        </authorList>
    </citation>
    <scope>NUCLEOTIDE SEQUENCE</scope>
    <source>
        <strain evidence="2">CBS 532.94</strain>
    </source>
</reference>